<dbReference type="Pfam" id="PF00571">
    <property type="entry name" value="CBS"/>
    <property type="match status" value="1"/>
</dbReference>
<evidence type="ECO:0000256" key="1">
    <source>
        <dbReference type="ARBA" id="ARBA00004141"/>
    </source>
</evidence>
<reference evidence="13 14" key="1">
    <citation type="submission" date="2020-02" db="EMBL/GenBank/DDBJ databases">
        <title>Out from the shadows clarifying the taxonomy of the family Cryomorphaceae and related taxa by utilizing the GTDB taxonomic framework.</title>
        <authorList>
            <person name="Bowman J.P."/>
        </authorList>
    </citation>
    <scope>NUCLEOTIDE SEQUENCE [LARGE SCALE GENOMIC DNA]</scope>
    <source>
        <strain evidence="13 14">QSSC 1-22</strain>
    </source>
</reference>
<dbReference type="SMART" id="SM00116">
    <property type="entry name" value="CBS"/>
    <property type="match status" value="1"/>
</dbReference>
<dbReference type="PANTHER" id="PTHR43427">
    <property type="entry name" value="CHLORIDE CHANNEL PROTEIN CLC-E"/>
    <property type="match status" value="1"/>
</dbReference>
<keyword evidence="14" id="KW-1185">Reference proteome</keyword>
<feature type="domain" description="CBS" evidence="12">
    <location>
        <begin position="557"/>
        <end position="617"/>
    </location>
</feature>
<evidence type="ECO:0000256" key="2">
    <source>
        <dbReference type="ARBA" id="ARBA00022448"/>
    </source>
</evidence>
<evidence type="ECO:0000313" key="14">
    <source>
        <dbReference type="Proteomes" id="UP000486602"/>
    </source>
</evidence>
<evidence type="ECO:0000256" key="11">
    <source>
        <dbReference type="SAM" id="Phobius"/>
    </source>
</evidence>
<proteinExistence type="predicted"/>
<dbReference type="GO" id="GO:0005254">
    <property type="term" value="F:chloride channel activity"/>
    <property type="evidence" value="ECO:0007669"/>
    <property type="project" value="UniProtKB-KW"/>
</dbReference>
<evidence type="ECO:0000256" key="5">
    <source>
        <dbReference type="ARBA" id="ARBA00023065"/>
    </source>
</evidence>
<keyword evidence="5" id="KW-0406">Ion transport</keyword>
<dbReference type="CDD" id="cd00400">
    <property type="entry name" value="Voltage_gated_ClC"/>
    <property type="match status" value="1"/>
</dbReference>
<evidence type="ECO:0000256" key="4">
    <source>
        <dbReference type="ARBA" id="ARBA00022989"/>
    </source>
</evidence>
<keyword evidence="6 11" id="KW-0472">Membrane</keyword>
<evidence type="ECO:0000259" key="12">
    <source>
        <dbReference type="PROSITE" id="PS51371"/>
    </source>
</evidence>
<accession>A0A7K3WWR2</accession>
<keyword evidence="3 11" id="KW-0812">Transmembrane</keyword>
<comment type="subcellular location">
    <subcellularLocation>
        <location evidence="1">Membrane</location>
        <topology evidence="1">Multi-pass membrane protein</topology>
    </subcellularLocation>
</comment>
<keyword evidence="9" id="KW-0407">Ion channel</keyword>
<feature type="transmembrane region" description="Helical" evidence="11">
    <location>
        <begin position="46"/>
        <end position="66"/>
    </location>
</feature>
<evidence type="ECO:0000256" key="3">
    <source>
        <dbReference type="ARBA" id="ARBA00022692"/>
    </source>
</evidence>
<dbReference type="Gene3D" id="3.10.580.10">
    <property type="entry name" value="CBS-domain"/>
    <property type="match status" value="1"/>
</dbReference>
<gene>
    <name evidence="13" type="ORF">G3O08_16315</name>
</gene>
<evidence type="ECO:0000256" key="9">
    <source>
        <dbReference type="ARBA" id="ARBA00023303"/>
    </source>
</evidence>
<organism evidence="13 14">
    <name type="scientific">Cryomorpha ignava</name>
    <dbReference type="NCBI Taxonomy" id="101383"/>
    <lineage>
        <taxon>Bacteria</taxon>
        <taxon>Pseudomonadati</taxon>
        <taxon>Bacteroidota</taxon>
        <taxon>Flavobacteriia</taxon>
        <taxon>Flavobacteriales</taxon>
        <taxon>Cryomorphaceae</taxon>
        <taxon>Cryomorpha</taxon>
    </lineage>
</organism>
<dbReference type="AlphaFoldDB" id="A0A7K3WWR2"/>
<evidence type="ECO:0000313" key="13">
    <source>
        <dbReference type="EMBL" id="NEN25065.1"/>
    </source>
</evidence>
<dbReference type="PRINTS" id="PR00762">
    <property type="entry name" value="CLCHANNEL"/>
</dbReference>
<dbReference type="PANTHER" id="PTHR43427:SF6">
    <property type="entry name" value="CHLORIDE CHANNEL PROTEIN CLC-E"/>
    <property type="match status" value="1"/>
</dbReference>
<keyword evidence="10" id="KW-0129">CBS domain</keyword>
<protein>
    <submittedName>
        <fullName evidence="13">Chloride channel protein</fullName>
    </submittedName>
</protein>
<dbReference type="RefSeq" id="WP_163286504.1">
    <property type="nucleotide sequence ID" value="NZ_JAAGVY010000039.1"/>
</dbReference>
<dbReference type="Proteomes" id="UP000486602">
    <property type="component" value="Unassembled WGS sequence"/>
</dbReference>
<sequence>MKFRLKRLYVNFLKYKKAFQEYNFNKFNLAEILVFWLKSHFSRSQFLVLSGILVGLTAGLAGVLLKTVVHKIHTFIEQDLHFEERLWVYALLPIIGITLTAFVAKFFFKGQVNEEKGIPIILNDIAKNNSHVGARRMYSEMIQSAITIGFGGSAGLESPIAVTGSAIGSNYSKRYRLDYKERTLLLAAGASAGIAAAFNAPIAGVMFAFELLLVGLVFTDFIPLVIAAICGSLLSKIILNEDVLFGFQARDSFDYYNILFYIGLGILTGLYARYFLLVSQWIHGFFHTMKQNFMVKALIGGSILSVLCIVFPPLFGEGYSSIRLLEFGQVDHLVHESLFRYFTSPEIAVVVFLALAVMFKAIATSVTLHSGGNGGNFAPSLIAGGLLGFWFGYTLSFLGFENVPITNLMLVGMAGVMAGALYAPLTAIFLIAESSSGYDLFIPLMIVSVMSFLINKSFSSINPDLKRLADEGKIFTSKHDRNLLMRINIDDCVRNKNFSITIHAEGRTLLAKFRNSTENFIAVLKEDGTYWGTISRENLLPFLSNEKEVEELRIADVTSNPSYKVKPSENILIVMKMLDESDVWQLPVVDVNDHFLGFVSKTDILNEYRLLLKDYSTT</sequence>
<feature type="transmembrane region" description="Helical" evidence="11">
    <location>
        <begin position="407"/>
        <end position="432"/>
    </location>
</feature>
<keyword evidence="7" id="KW-0869">Chloride channel</keyword>
<dbReference type="SUPFAM" id="SSF54631">
    <property type="entry name" value="CBS-domain pair"/>
    <property type="match status" value="1"/>
</dbReference>
<evidence type="ECO:0000256" key="6">
    <source>
        <dbReference type="ARBA" id="ARBA00023136"/>
    </source>
</evidence>
<dbReference type="PROSITE" id="PS51371">
    <property type="entry name" value="CBS"/>
    <property type="match status" value="1"/>
</dbReference>
<name>A0A7K3WWR2_9FLAO</name>
<feature type="transmembrane region" description="Helical" evidence="11">
    <location>
        <begin position="86"/>
        <end position="108"/>
    </location>
</feature>
<feature type="transmembrane region" description="Helical" evidence="11">
    <location>
        <begin position="255"/>
        <end position="274"/>
    </location>
</feature>
<evidence type="ECO:0000256" key="8">
    <source>
        <dbReference type="ARBA" id="ARBA00023214"/>
    </source>
</evidence>
<evidence type="ECO:0000256" key="10">
    <source>
        <dbReference type="PROSITE-ProRule" id="PRU00703"/>
    </source>
</evidence>
<keyword evidence="4 11" id="KW-1133">Transmembrane helix</keyword>
<dbReference type="InterPro" id="IPR050368">
    <property type="entry name" value="ClC-type_chloride_channel"/>
</dbReference>
<keyword evidence="8" id="KW-0868">Chloride</keyword>
<dbReference type="InterPro" id="IPR014743">
    <property type="entry name" value="Cl-channel_core"/>
</dbReference>
<feature type="transmembrane region" description="Helical" evidence="11">
    <location>
        <begin position="294"/>
        <end position="315"/>
    </location>
</feature>
<dbReference type="GO" id="GO:0034707">
    <property type="term" value="C:chloride channel complex"/>
    <property type="evidence" value="ECO:0007669"/>
    <property type="project" value="UniProtKB-KW"/>
</dbReference>
<dbReference type="CDD" id="cd02205">
    <property type="entry name" value="CBS_pair_SF"/>
    <property type="match status" value="1"/>
</dbReference>
<dbReference type="Pfam" id="PF00654">
    <property type="entry name" value="Voltage_CLC"/>
    <property type="match status" value="1"/>
</dbReference>
<feature type="transmembrane region" description="Helical" evidence="11">
    <location>
        <begin position="380"/>
        <end position="400"/>
    </location>
</feature>
<dbReference type="InterPro" id="IPR000644">
    <property type="entry name" value="CBS_dom"/>
</dbReference>
<dbReference type="EMBL" id="JAAGVY010000039">
    <property type="protein sequence ID" value="NEN25065.1"/>
    <property type="molecule type" value="Genomic_DNA"/>
</dbReference>
<feature type="transmembrane region" description="Helical" evidence="11">
    <location>
        <begin position="438"/>
        <end position="458"/>
    </location>
</feature>
<evidence type="ECO:0000256" key="7">
    <source>
        <dbReference type="ARBA" id="ARBA00023173"/>
    </source>
</evidence>
<dbReference type="InterPro" id="IPR046342">
    <property type="entry name" value="CBS_dom_sf"/>
</dbReference>
<feature type="transmembrane region" description="Helical" evidence="11">
    <location>
        <begin position="347"/>
        <end position="368"/>
    </location>
</feature>
<feature type="transmembrane region" description="Helical" evidence="11">
    <location>
        <begin position="211"/>
        <end position="234"/>
    </location>
</feature>
<keyword evidence="2" id="KW-0813">Transport</keyword>
<dbReference type="InterPro" id="IPR001807">
    <property type="entry name" value="ClC"/>
</dbReference>
<comment type="caution">
    <text evidence="13">The sequence shown here is derived from an EMBL/GenBank/DDBJ whole genome shotgun (WGS) entry which is preliminary data.</text>
</comment>
<feature type="transmembrane region" description="Helical" evidence="11">
    <location>
        <begin position="183"/>
        <end position="205"/>
    </location>
</feature>
<dbReference type="Gene3D" id="1.10.3080.10">
    <property type="entry name" value="Clc chloride channel"/>
    <property type="match status" value="1"/>
</dbReference>
<dbReference type="SUPFAM" id="SSF81340">
    <property type="entry name" value="Clc chloride channel"/>
    <property type="match status" value="1"/>
</dbReference>